<evidence type="ECO:0000313" key="3">
    <source>
        <dbReference type="EnsemblMetazoa" id="CapteP147424"/>
    </source>
</evidence>
<keyword evidence="1" id="KW-0472">Membrane</keyword>
<keyword evidence="4" id="KW-1185">Reference proteome</keyword>
<name>R7UU40_CAPTE</name>
<feature type="transmembrane region" description="Helical" evidence="1">
    <location>
        <begin position="46"/>
        <end position="64"/>
    </location>
</feature>
<protein>
    <submittedName>
        <fullName evidence="2 3">Uncharacterized protein</fullName>
    </submittedName>
</protein>
<reference evidence="2 4" key="2">
    <citation type="journal article" date="2013" name="Nature">
        <title>Insights into bilaterian evolution from three spiralian genomes.</title>
        <authorList>
            <person name="Simakov O."/>
            <person name="Marletaz F."/>
            <person name="Cho S.J."/>
            <person name="Edsinger-Gonzales E."/>
            <person name="Havlak P."/>
            <person name="Hellsten U."/>
            <person name="Kuo D.H."/>
            <person name="Larsson T."/>
            <person name="Lv J."/>
            <person name="Arendt D."/>
            <person name="Savage R."/>
            <person name="Osoegawa K."/>
            <person name="de Jong P."/>
            <person name="Grimwood J."/>
            <person name="Chapman J.A."/>
            <person name="Shapiro H."/>
            <person name="Aerts A."/>
            <person name="Otillar R.P."/>
            <person name="Terry A.Y."/>
            <person name="Boore J.L."/>
            <person name="Grigoriev I.V."/>
            <person name="Lindberg D.R."/>
            <person name="Seaver E.C."/>
            <person name="Weisblat D.A."/>
            <person name="Putnam N.H."/>
            <person name="Rokhsar D.S."/>
        </authorList>
    </citation>
    <scope>NUCLEOTIDE SEQUENCE</scope>
    <source>
        <strain evidence="2 4">I ESC-2004</strain>
    </source>
</reference>
<dbReference type="AlphaFoldDB" id="R7UU40"/>
<evidence type="ECO:0000256" key="1">
    <source>
        <dbReference type="SAM" id="Phobius"/>
    </source>
</evidence>
<evidence type="ECO:0000313" key="2">
    <source>
        <dbReference type="EMBL" id="ELU09663.1"/>
    </source>
</evidence>
<keyword evidence="1" id="KW-1133">Transmembrane helix</keyword>
<dbReference type="EMBL" id="KB298065">
    <property type="protein sequence ID" value="ELU09663.1"/>
    <property type="molecule type" value="Genomic_DNA"/>
</dbReference>
<reference evidence="3" key="3">
    <citation type="submission" date="2015-06" db="UniProtKB">
        <authorList>
            <consortium name="EnsemblMetazoa"/>
        </authorList>
    </citation>
    <scope>IDENTIFICATION</scope>
</reference>
<evidence type="ECO:0000313" key="4">
    <source>
        <dbReference type="Proteomes" id="UP000014760"/>
    </source>
</evidence>
<dbReference type="HOGENOM" id="CLU_2851819_0_0_1"/>
<feature type="transmembrane region" description="Helical" evidence="1">
    <location>
        <begin position="7"/>
        <end position="26"/>
    </location>
</feature>
<dbReference type="EnsemblMetazoa" id="CapteT147424">
    <property type="protein sequence ID" value="CapteP147424"/>
    <property type="gene ID" value="CapteG147424"/>
</dbReference>
<dbReference type="EMBL" id="AMQN01021053">
    <property type="status" value="NOT_ANNOTATED_CDS"/>
    <property type="molecule type" value="Genomic_DNA"/>
</dbReference>
<accession>R7UU40</accession>
<keyword evidence="1" id="KW-0812">Transmembrane</keyword>
<dbReference type="Proteomes" id="UP000014760">
    <property type="component" value="Unassembled WGS sequence"/>
</dbReference>
<reference evidence="4" key="1">
    <citation type="submission" date="2012-12" db="EMBL/GenBank/DDBJ databases">
        <authorList>
            <person name="Hellsten U."/>
            <person name="Grimwood J."/>
            <person name="Chapman J.A."/>
            <person name="Shapiro H."/>
            <person name="Aerts A."/>
            <person name="Otillar R.P."/>
            <person name="Terry A.Y."/>
            <person name="Boore J.L."/>
            <person name="Simakov O."/>
            <person name="Marletaz F."/>
            <person name="Cho S.-J."/>
            <person name="Edsinger-Gonzales E."/>
            <person name="Havlak P."/>
            <person name="Kuo D.-H."/>
            <person name="Larsson T."/>
            <person name="Lv J."/>
            <person name="Arendt D."/>
            <person name="Savage R."/>
            <person name="Osoegawa K."/>
            <person name="de Jong P."/>
            <person name="Lindberg D.R."/>
            <person name="Seaver E.C."/>
            <person name="Weisblat D.A."/>
            <person name="Putnam N.H."/>
            <person name="Grigoriev I.V."/>
            <person name="Rokhsar D.S."/>
        </authorList>
    </citation>
    <scope>NUCLEOTIDE SEQUENCE</scope>
    <source>
        <strain evidence="4">I ESC-2004</strain>
    </source>
</reference>
<sequence length="65" mass="7730">MNFYHPSYFINVLPYFLSLCVLQFYHELLLSFVQSFLHLCSATEHLWNGFYGAIQINFIILLLLL</sequence>
<proteinExistence type="predicted"/>
<organism evidence="2">
    <name type="scientific">Capitella teleta</name>
    <name type="common">Polychaete worm</name>
    <dbReference type="NCBI Taxonomy" id="283909"/>
    <lineage>
        <taxon>Eukaryota</taxon>
        <taxon>Metazoa</taxon>
        <taxon>Spiralia</taxon>
        <taxon>Lophotrochozoa</taxon>
        <taxon>Annelida</taxon>
        <taxon>Polychaeta</taxon>
        <taxon>Sedentaria</taxon>
        <taxon>Scolecida</taxon>
        <taxon>Capitellidae</taxon>
        <taxon>Capitella</taxon>
    </lineage>
</organism>
<gene>
    <name evidence="2" type="ORF">CAPTEDRAFT_147424</name>
</gene>